<feature type="signal peptide" evidence="9">
    <location>
        <begin position="1"/>
        <end position="25"/>
    </location>
</feature>
<dbReference type="InterPro" id="IPR001599">
    <property type="entry name" value="Macroglobln_a2"/>
</dbReference>
<accession>A0AAN8JNC1</accession>
<feature type="domain" description="Alpha-2-macroglobulin bait region" evidence="10">
    <location>
        <begin position="454"/>
        <end position="626"/>
    </location>
</feature>
<dbReference type="SUPFAM" id="SSF81296">
    <property type="entry name" value="E set domains"/>
    <property type="match status" value="1"/>
</dbReference>
<dbReference type="InterPro" id="IPR019742">
    <property type="entry name" value="MacrogloblnA2_CS"/>
</dbReference>
<feature type="domain" description="Alpha-macroglobulin receptor-binding" evidence="12">
    <location>
        <begin position="1429"/>
        <end position="1521"/>
    </location>
</feature>
<dbReference type="Pfam" id="PF01835">
    <property type="entry name" value="MG2"/>
    <property type="match status" value="1"/>
</dbReference>
<keyword evidence="5 9" id="KW-0732">Signal</keyword>
<organism evidence="13 14">
    <name type="scientific">Patella caerulea</name>
    <name type="common">Rayed Mediterranean limpet</name>
    <dbReference type="NCBI Taxonomy" id="87958"/>
    <lineage>
        <taxon>Eukaryota</taxon>
        <taxon>Metazoa</taxon>
        <taxon>Spiralia</taxon>
        <taxon>Lophotrochozoa</taxon>
        <taxon>Mollusca</taxon>
        <taxon>Gastropoda</taxon>
        <taxon>Patellogastropoda</taxon>
        <taxon>Patelloidea</taxon>
        <taxon>Patellidae</taxon>
        <taxon>Patella</taxon>
    </lineage>
</organism>
<keyword evidence="3" id="KW-0964">Secreted</keyword>
<evidence type="ECO:0000259" key="11">
    <source>
        <dbReference type="SMART" id="SM01360"/>
    </source>
</evidence>
<evidence type="ECO:0000256" key="5">
    <source>
        <dbReference type="ARBA" id="ARBA00022729"/>
    </source>
</evidence>
<dbReference type="InterPro" id="IPR013783">
    <property type="entry name" value="Ig-like_fold"/>
</dbReference>
<keyword evidence="8" id="KW-0325">Glycoprotein</keyword>
<dbReference type="EMBL" id="JAZGQO010000008">
    <property type="protein sequence ID" value="KAK6180007.1"/>
    <property type="molecule type" value="Genomic_DNA"/>
</dbReference>
<keyword evidence="6" id="KW-0722">Serine protease inhibitor</keyword>
<dbReference type="Gene3D" id="1.50.10.20">
    <property type="match status" value="1"/>
</dbReference>
<dbReference type="Pfam" id="PF07703">
    <property type="entry name" value="A2M_BRD"/>
    <property type="match status" value="1"/>
</dbReference>
<comment type="similarity">
    <text evidence="2">Belongs to the protease inhibitor I39 (alpha-2-macroglobulin) family.</text>
</comment>
<gene>
    <name evidence="13" type="ORF">SNE40_012232</name>
</gene>
<dbReference type="InterPro" id="IPR009048">
    <property type="entry name" value="A-macroglobulin_rcpt-bd"/>
</dbReference>
<evidence type="ECO:0000256" key="6">
    <source>
        <dbReference type="ARBA" id="ARBA00022900"/>
    </source>
</evidence>
<evidence type="ECO:0000256" key="2">
    <source>
        <dbReference type="ARBA" id="ARBA00010952"/>
    </source>
</evidence>
<feature type="domain" description="Alpha-2-macroglobulin" evidence="11">
    <location>
        <begin position="790"/>
        <end position="880"/>
    </location>
</feature>
<comment type="subcellular location">
    <subcellularLocation>
        <location evidence="1">Secreted</location>
    </subcellularLocation>
</comment>
<dbReference type="FunFam" id="2.60.40.1930:FF:000001">
    <property type="entry name" value="CD109 isoform 3"/>
    <property type="match status" value="1"/>
</dbReference>
<keyword evidence="14" id="KW-1185">Reference proteome</keyword>
<evidence type="ECO:0008006" key="15">
    <source>
        <dbReference type="Google" id="ProtNLM"/>
    </source>
</evidence>
<dbReference type="Gene3D" id="2.60.40.1940">
    <property type="match status" value="1"/>
</dbReference>
<dbReference type="SMART" id="SM01360">
    <property type="entry name" value="A2M"/>
    <property type="match status" value="1"/>
</dbReference>
<dbReference type="Pfam" id="PF17789">
    <property type="entry name" value="MG4"/>
    <property type="match status" value="1"/>
</dbReference>
<dbReference type="Gene3D" id="2.60.40.1930">
    <property type="match status" value="2"/>
</dbReference>
<dbReference type="Pfam" id="PF17791">
    <property type="entry name" value="MG3"/>
    <property type="match status" value="1"/>
</dbReference>
<dbReference type="InterPro" id="IPR050473">
    <property type="entry name" value="A2M/Complement_sys"/>
</dbReference>
<dbReference type="Gene3D" id="2.20.130.20">
    <property type="match status" value="1"/>
</dbReference>
<keyword evidence="7" id="KW-1015">Disulfide bond</keyword>
<dbReference type="SMART" id="SM01361">
    <property type="entry name" value="A2M_recep"/>
    <property type="match status" value="1"/>
</dbReference>
<dbReference type="SUPFAM" id="SSF48239">
    <property type="entry name" value="Terpenoid cyclases/Protein prenyltransferases"/>
    <property type="match status" value="1"/>
</dbReference>
<sequence length="1722" mass="192915">MESGTDFRLLLLVSAFLCLMSVANSGYVVTMPKDIQIGRETSICFSFHNSKNYVKFNLRFSNVTGTYMIKRGNIGYARIKCFEFTIPTTQSPGRHKIAVTADDRGRVVVDGELTFDVTDPILTFIQTDKPAYKPGQTVKFRVLVLNTDLMQTNKSVSSILIKDPEGVIMKQWLNVTSLSGLISLEFLLSKEPVLGTWKIVTSVGSTVKSTPFKIEEYVLPKFELTISPPPYITIESETIEGEVCAMYTYGQPVKGRLKMTACVETAARVSPYVKQRPCIYFYSEIDGCHQFSVNTSQLELNMKHFPLLDSVINMTASVLDNATDIVISKSTNKTIISLMDLFLDIKTHSEPFYKPGLPYHIKVKATDLNGKPAIGRTLAIRAEELGFDTEIVTDDNGYGIHTFPAMTSNATEIVLKVIGVDIRYSKDVYNEYSLITPGASLVIEPWYSSTRSYLKITPPEKPAKCNSTVTLEVSMTQAPEKSFRLYVMVLSRGRIVGITSKGISKRDRFEGGCQEHNQFDLIDCIVRKKLYKIKYSDVKVESILVDVKVDKDMAPRAEIIMYYVHDFGEVVSDVTELTVTDCDSHSVNLEFGTDKEYPGYETTLTLQAEPGSVCGLGVIDKTVTLLGQVNTITQSQLLKASDIYKVDLFDPLNENYPTHKDHCKKWLAENEPPRRLINTFSDKTIPKSEAEQALMEKVSIISSGWYPDDEDDYYYRVEHTDASQAFKTAGVVYLTDLKIDNRPCKEVWKKSYISADDSFSGDDSFTAPSETPAKTEKKKQVAVRDFFPETWLWNLETVGETGKLVMNKELPHTITKWLGNAVCTHIEKGVGISNDAAITTFQPFFTSFNLPYSAIRGEFIPIKVTTFNYFAECVQIRLELKSSEFIDIDPDVGSVTSLCICSNEAKSHSFIIVPKKIGEINLTVVAESVAGDSRCSGFDISTETVGVQDTVIRPLLVEPEGTEKEYTYGTLVCPEEYSNGQYRSLVDLPIPRDHVPDSARGFVSVIGDLMGPSLNSATDLLRLPYGCGEQNMIVFAPNIYVMKYTKSTGQMDSIDSESIKKFLVAGYQRELRYKRSDHSFSAFGQSDDDGSTWLTVFVAKCFHKASEFIFVDKLIISRALDWATVQYNRGSFRSRGRVIHGDMKGGIAHGSADVLSAYILTVMLETGYYAKTDSKVVKGVNYLKVTVPENTYGVAVYTYLAALYEPRGSWHQLLVKELESRATVKDNMMFWKTKPETSTSQRNTQYKRASALDIEITAYALLAYQTDSSPQFTKMLRIVRWLTEQQNPNGGFMSTQDTIVALQALSSYAAMMFKGAPSLNVFIDTFDYTKTYDINSTNSLVQQTTPIIAFPTSLTVMAKGTGCSVLQATVRYNMIEDREKIESFTLNVTVNPSQVKATNCKRRSLSICTSFLGAPESNKASNNASNASSNMAVVFAKMPTGWLADMDTVNRLEQKTSLFLKRTEVDSKRPDVINFYFDQLDGNMVCFAFDMVQEIEVKNLKPAYVSVYDYYDPDMKVLDFYEIGPDCQKAAPRRRPSQDSSKDTRNPDVIEFYTIGKNLLEERNLIDNTLIARPTTVLAEKPTSKTPVDCPVCEDLSLKEFVFSVCNSSVAYSAMGLRSNKIQLLADLRPLEKTAVNIPVRFIVPEGCECHLSAIKRKSKVLIMMAENDLPQIKKTGILRLNSRSTVVYLSRTKLKAVKAAKHSKYCGWKKKKPSPKKQNMK</sequence>
<dbReference type="Pfam" id="PF00207">
    <property type="entry name" value="A2M"/>
    <property type="match status" value="1"/>
</dbReference>
<dbReference type="GO" id="GO:0004867">
    <property type="term" value="F:serine-type endopeptidase inhibitor activity"/>
    <property type="evidence" value="ECO:0007669"/>
    <property type="project" value="UniProtKB-KW"/>
</dbReference>
<dbReference type="InterPro" id="IPR011626">
    <property type="entry name" value="Alpha-macroglobulin_TED"/>
</dbReference>
<dbReference type="Proteomes" id="UP001347796">
    <property type="component" value="Unassembled WGS sequence"/>
</dbReference>
<proteinExistence type="inferred from homology"/>
<dbReference type="PANTHER" id="PTHR11412:SF171">
    <property type="entry name" value="PREGNANCY ZONE PROTEIN-LIKE PROTEIN"/>
    <property type="match status" value="1"/>
</dbReference>
<dbReference type="InterPro" id="IPR036595">
    <property type="entry name" value="A-macroglobulin_rcpt-bd_sf"/>
</dbReference>
<feature type="chain" id="PRO_5042879276" description="Alpha-2-macroglobulin" evidence="9">
    <location>
        <begin position="26"/>
        <end position="1722"/>
    </location>
</feature>
<dbReference type="Gene3D" id="2.60.120.1540">
    <property type="match status" value="1"/>
</dbReference>
<dbReference type="Pfam" id="PF07677">
    <property type="entry name" value="A2M_recep"/>
    <property type="match status" value="1"/>
</dbReference>
<evidence type="ECO:0000256" key="8">
    <source>
        <dbReference type="ARBA" id="ARBA00023180"/>
    </source>
</evidence>
<dbReference type="SMART" id="SM01419">
    <property type="entry name" value="Thiol-ester_cl"/>
    <property type="match status" value="1"/>
</dbReference>
<dbReference type="InterPro" id="IPR011625">
    <property type="entry name" value="A2M_N_BRD"/>
</dbReference>
<name>A0AAN8JNC1_PATCE</name>
<dbReference type="Gene3D" id="2.60.40.10">
    <property type="entry name" value="Immunoglobulins"/>
    <property type="match status" value="2"/>
</dbReference>
<evidence type="ECO:0000313" key="13">
    <source>
        <dbReference type="EMBL" id="KAK6180007.1"/>
    </source>
</evidence>
<dbReference type="PANTHER" id="PTHR11412">
    <property type="entry name" value="MACROGLOBULIN / COMPLEMENT"/>
    <property type="match status" value="1"/>
</dbReference>
<dbReference type="SUPFAM" id="SSF49410">
    <property type="entry name" value="Alpha-macroglobulin receptor domain"/>
    <property type="match status" value="1"/>
</dbReference>
<dbReference type="Pfam" id="PF07678">
    <property type="entry name" value="TED_complement"/>
    <property type="match status" value="1"/>
</dbReference>
<protein>
    <recommendedName>
        <fullName evidence="15">Alpha-2-macroglobulin</fullName>
    </recommendedName>
</protein>
<comment type="caution">
    <text evidence="13">The sequence shown here is derived from an EMBL/GenBank/DDBJ whole genome shotgun (WGS) entry which is preliminary data.</text>
</comment>
<dbReference type="GO" id="GO:0005615">
    <property type="term" value="C:extracellular space"/>
    <property type="evidence" value="ECO:0007669"/>
    <property type="project" value="InterPro"/>
</dbReference>
<dbReference type="InterPro" id="IPR002890">
    <property type="entry name" value="MG2"/>
</dbReference>
<evidence type="ECO:0000259" key="12">
    <source>
        <dbReference type="SMART" id="SM01361"/>
    </source>
</evidence>
<evidence type="ECO:0000256" key="1">
    <source>
        <dbReference type="ARBA" id="ARBA00004613"/>
    </source>
</evidence>
<evidence type="ECO:0000256" key="3">
    <source>
        <dbReference type="ARBA" id="ARBA00022525"/>
    </source>
</evidence>
<keyword evidence="4" id="KW-0646">Protease inhibitor</keyword>
<dbReference type="InterPro" id="IPR047565">
    <property type="entry name" value="Alpha-macroglob_thiol-ester_cl"/>
</dbReference>
<dbReference type="PROSITE" id="PS00477">
    <property type="entry name" value="ALPHA_2_MACROGLOBULIN"/>
    <property type="match status" value="1"/>
</dbReference>
<dbReference type="InterPro" id="IPR008930">
    <property type="entry name" value="Terpenoid_cyclase/PrenylTrfase"/>
</dbReference>
<dbReference type="SMART" id="SM01359">
    <property type="entry name" value="A2M_N_2"/>
    <property type="match status" value="1"/>
</dbReference>
<dbReference type="InterPro" id="IPR041555">
    <property type="entry name" value="MG3"/>
</dbReference>
<dbReference type="InterPro" id="IPR040839">
    <property type="entry name" value="MG4"/>
</dbReference>
<evidence type="ECO:0000256" key="4">
    <source>
        <dbReference type="ARBA" id="ARBA00022690"/>
    </source>
</evidence>
<reference evidence="13 14" key="1">
    <citation type="submission" date="2024-01" db="EMBL/GenBank/DDBJ databases">
        <title>The genome of the rayed Mediterranean limpet Patella caerulea (Linnaeus, 1758).</title>
        <authorList>
            <person name="Anh-Thu Weber A."/>
            <person name="Halstead-Nussloch G."/>
        </authorList>
    </citation>
    <scope>NUCLEOTIDE SEQUENCE [LARGE SCALE GENOMIC DNA]</scope>
    <source>
        <strain evidence="13">AATW-2023a</strain>
        <tissue evidence="13">Whole specimen</tissue>
    </source>
</reference>
<evidence type="ECO:0000259" key="10">
    <source>
        <dbReference type="SMART" id="SM01359"/>
    </source>
</evidence>
<dbReference type="InterPro" id="IPR014756">
    <property type="entry name" value="Ig_E-set"/>
</dbReference>
<evidence type="ECO:0000313" key="14">
    <source>
        <dbReference type="Proteomes" id="UP001347796"/>
    </source>
</evidence>
<dbReference type="Gene3D" id="2.60.40.690">
    <property type="entry name" value="Alpha-macroglobulin, receptor-binding domain"/>
    <property type="match status" value="1"/>
</dbReference>
<evidence type="ECO:0000256" key="9">
    <source>
        <dbReference type="SAM" id="SignalP"/>
    </source>
</evidence>
<evidence type="ECO:0000256" key="7">
    <source>
        <dbReference type="ARBA" id="ARBA00023157"/>
    </source>
</evidence>